<accession>A0ABR1G9R1</accession>
<evidence type="ECO:0000313" key="4">
    <source>
        <dbReference type="Proteomes" id="UP001363151"/>
    </source>
</evidence>
<evidence type="ECO:0000256" key="1">
    <source>
        <dbReference type="SAM" id="Coils"/>
    </source>
</evidence>
<name>A0ABR1G9R1_AURAN</name>
<evidence type="ECO:0000256" key="2">
    <source>
        <dbReference type="SAM" id="MobiDB-lite"/>
    </source>
</evidence>
<feature type="coiled-coil region" evidence="1">
    <location>
        <begin position="237"/>
        <end position="271"/>
    </location>
</feature>
<evidence type="ECO:0000313" key="3">
    <source>
        <dbReference type="EMBL" id="KAK7249719.1"/>
    </source>
</evidence>
<organism evidence="3 4">
    <name type="scientific">Aureococcus anophagefferens</name>
    <name type="common">Harmful bloom alga</name>
    <dbReference type="NCBI Taxonomy" id="44056"/>
    <lineage>
        <taxon>Eukaryota</taxon>
        <taxon>Sar</taxon>
        <taxon>Stramenopiles</taxon>
        <taxon>Ochrophyta</taxon>
        <taxon>Pelagophyceae</taxon>
        <taxon>Pelagomonadales</taxon>
        <taxon>Pelagomonadaceae</taxon>
        <taxon>Aureococcus</taxon>
    </lineage>
</organism>
<sequence>MSPLPRRDTQTQVRSLKSELEDLLSAVALEGSSEGLPESFAGSVTDEGIFGSEGLEADRDLLARSALRAALDEEADSHARSRTRLDEREYDLEEAEARFGVDLATERAENLRLQTLVRKLGRAGAGEAVCDDYERRLLCLERRLARVSRRNVALELKFADAKRSPSGTGHGSPAKKVASQLAKKAAKLEAENDSLKRRLRRLPLAERVARSQSGIAAKRVDDFVHCRDALHRERVGTERLRAECDALRAALDDERSRTRDLRADKDELIAKLGQLRDFVTDLPYAGQQRSSFARLAGEDSEVSPRRHGRKSTVPEPRRNFAAPGPPKPAPPRPASR</sequence>
<evidence type="ECO:0008006" key="5">
    <source>
        <dbReference type="Google" id="ProtNLM"/>
    </source>
</evidence>
<protein>
    <recommendedName>
        <fullName evidence="5">DUF4201 domain-containing protein</fullName>
    </recommendedName>
</protein>
<dbReference type="Proteomes" id="UP001363151">
    <property type="component" value="Unassembled WGS sequence"/>
</dbReference>
<dbReference type="EMBL" id="JBBJCI010000040">
    <property type="protein sequence ID" value="KAK7249719.1"/>
    <property type="molecule type" value="Genomic_DNA"/>
</dbReference>
<keyword evidence="1" id="KW-0175">Coiled coil</keyword>
<proteinExistence type="predicted"/>
<comment type="caution">
    <text evidence="3">The sequence shown here is derived from an EMBL/GenBank/DDBJ whole genome shotgun (WGS) entry which is preliminary data.</text>
</comment>
<feature type="region of interest" description="Disordered" evidence="2">
    <location>
        <begin position="162"/>
        <end position="181"/>
    </location>
</feature>
<feature type="region of interest" description="Disordered" evidence="2">
    <location>
        <begin position="290"/>
        <end position="336"/>
    </location>
</feature>
<feature type="compositionally biased region" description="Pro residues" evidence="2">
    <location>
        <begin position="323"/>
        <end position="336"/>
    </location>
</feature>
<keyword evidence="4" id="KW-1185">Reference proteome</keyword>
<reference evidence="3 4" key="1">
    <citation type="submission" date="2024-03" db="EMBL/GenBank/DDBJ databases">
        <title>Aureococcus anophagefferens CCMP1851 and Kratosvirus quantuckense: Draft genome of a second virus-susceptible host strain in the model system.</title>
        <authorList>
            <person name="Chase E."/>
            <person name="Truchon A.R."/>
            <person name="Schepens W."/>
            <person name="Wilhelm S.W."/>
        </authorList>
    </citation>
    <scope>NUCLEOTIDE SEQUENCE [LARGE SCALE GENOMIC DNA]</scope>
    <source>
        <strain evidence="3 4">CCMP1851</strain>
    </source>
</reference>
<gene>
    <name evidence="3" type="ORF">SO694_00004518</name>
</gene>